<proteinExistence type="predicted"/>
<reference evidence="2" key="1">
    <citation type="journal article" date="2021" name="BMC Genomics">
        <title>Chromosome-level genome assembly and manually-curated proteome of model necrotroph Parastagonospora nodorum Sn15 reveals a genome-wide trove of candidate effector homologs, and redundancy of virulence-related functions within an accessory chromosome.</title>
        <authorList>
            <person name="Bertazzoni S."/>
            <person name="Jones D.A.B."/>
            <person name="Phan H.T."/>
            <person name="Tan K.-C."/>
            <person name="Hane J.K."/>
        </authorList>
    </citation>
    <scope>NUCLEOTIDE SEQUENCE [LARGE SCALE GENOMIC DNA]</scope>
    <source>
        <strain evidence="2">SN15 / ATCC MYA-4574 / FGSC 10173)</strain>
    </source>
</reference>
<dbReference type="Proteomes" id="UP000663193">
    <property type="component" value="Chromosome 5"/>
</dbReference>
<gene>
    <name evidence="1" type="ORF">JI435_407030</name>
</gene>
<protein>
    <submittedName>
        <fullName evidence="1">Uncharacterized protein</fullName>
    </submittedName>
</protein>
<dbReference type="EMBL" id="CP069027">
    <property type="protein sequence ID" value="QRC95200.1"/>
    <property type="molecule type" value="Genomic_DNA"/>
</dbReference>
<evidence type="ECO:0000313" key="2">
    <source>
        <dbReference type="Proteomes" id="UP000663193"/>
    </source>
</evidence>
<organism evidence="1 2">
    <name type="scientific">Phaeosphaeria nodorum (strain SN15 / ATCC MYA-4574 / FGSC 10173)</name>
    <name type="common">Glume blotch fungus</name>
    <name type="synonym">Parastagonospora nodorum</name>
    <dbReference type="NCBI Taxonomy" id="321614"/>
    <lineage>
        <taxon>Eukaryota</taxon>
        <taxon>Fungi</taxon>
        <taxon>Dikarya</taxon>
        <taxon>Ascomycota</taxon>
        <taxon>Pezizomycotina</taxon>
        <taxon>Dothideomycetes</taxon>
        <taxon>Pleosporomycetidae</taxon>
        <taxon>Pleosporales</taxon>
        <taxon>Pleosporineae</taxon>
        <taxon>Phaeosphaeriaceae</taxon>
        <taxon>Parastagonospora</taxon>
    </lineage>
</organism>
<accession>A0A7U2EY73</accession>
<sequence length="55" mass="6257">MQHLRRPCNSSRTTNTNALRLFITAPIRHICLYCLTTPLGSRHHQRSNTSPSIAI</sequence>
<name>A0A7U2EY73_PHANO</name>
<evidence type="ECO:0000313" key="1">
    <source>
        <dbReference type="EMBL" id="QRC95200.1"/>
    </source>
</evidence>
<dbReference type="AlphaFoldDB" id="A0A7U2EY73"/>
<dbReference type="VEuPathDB" id="FungiDB:JI435_407030"/>
<keyword evidence="2" id="KW-1185">Reference proteome</keyword>